<dbReference type="RefSeq" id="WP_060796939.1">
    <property type="nucleotide sequence ID" value="NZ_AP026870.1"/>
</dbReference>
<dbReference type="NCBIfam" id="TIGR00696">
    <property type="entry name" value="wecG_tagA_cpsF"/>
    <property type="match status" value="1"/>
</dbReference>
<dbReference type="CDD" id="cd06533">
    <property type="entry name" value="Glyco_transf_WecG_TagA"/>
    <property type="match status" value="1"/>
</dbReference>
<evidence type="ECO:0000256" key="2">
    <source>
        <dbReference type="ARBA" id="ARBA00022679"/>
    </source>
</evidence>
<dbReference type="PANTHER" id="PTHR34136">
    <property type="match status" value="1"/>
</dbReference>
<evidence type="ECO:0000313" key="4">
    <source>
        <dbReference type="Proteomes" id="UP000070646"/>
    </source>
</evidence>
<dbReference type="AlphaFoldDB" id="A0A133MLC0"/>
<keyword evidence="1" id="KW-0328">Glycosyltransferase</keyword>
<sequence length="240" mass="28202">MVKIFNLDFYDENLENLKIELEKDIDENKKVRVYTPNVDHIINIKSNENVFSKYSKAEYIIADGWPVVATAKVKKTPIYKITGVDLMDELLKLADKKSLNIFFLGATDDTLKKLKSNIERDFNNINLINYNNGYFSEEENERIVKKINETSSNILFVGMGSPKQEIWITENIEKLNVNIAIAIGGALKIYSEEIERAPKFVQKIGMEWFYRFMKEPKRLFSRYFVKYPKFIKHFIDEIKE</sequence>
<protein>
    <submittedName>
        <fullName evidence="3">Glycosyltransferase, WecB/TagA/CpsF family</fullName>
    </submittedName>
</protein>
<name>A0A133MLC0_CLOPF</name>
<keyword evidence="2 3" id="KW-0808">Transferase</keyword>
<dbReference type="Pfam" id="PF03808">
    <property type="entry name" value="Glyco_tran_WecG"/>
    <property type="match status" value="1"/>
</dbReference>
<dbReference type="GO" id="GO:0016758">
    <property type="term" value="F:hexosyltransferase activity"/>
    <property type="evidence" value="ECO:0007669"/>
    <property type="project" value="TreeGrafter"/>
</dbReference>
<dbReference type="InterPro" id="IPR004629">
    <property type="entry name" value="WecG_TagA_CpsF"/>
</dbReference>
<gene>
    <name evidence="3" type="ORF">HMPREF3222_03162</name>
</gene>
<dbReference type="PATRIC" id="fig|1502.174.peg.3192"/>
<accession>A0A133MLC0</accession>
<proteinExistence type="predicted"/>
<reference evidence="3 4" key="1">
    <citation type="submission" date="2016-01" db="EMBL/GenBank/DDBJ databases">
        <authorList>
            <person name="Oliw E.H."/>
        </authorList>
    </citation>
    <scope>NUCLEOTIDE SEQUENCE [LARGE SCALE GENOMIC DNA]</scope>
    <source>
        <strain evidence="3 4">MJR7757A</strain>
    </source>
</reference>
<dbReference type="PANTHER" id="PTHR34136:SF1">
    <property type="entry name" value="UDP-N-ACETYL-D-MANNOSAMINURONIC ACID TRANSFERASE"/>
    <property type="match status" value="1"/>
</dbReference>
<evidence type="ECO:0000313" key="3">
    <source>
        <dbReference type="EMBL" id="KXA04847.1"/>
    </source>
</evidence>
<dbReference type="Proteomes" id="UP000070646">
    <property type="component" value="Unassembled WGS sequence"/>
</dbReference>
<evidence type="ECO:0000256" key="1">
    <source>
        <dbReference type="ARBA" id="ARBA00022676"/>
    </source>
</evidence>
<dbReference type="EMBL" id="LRPU01000219">
    <property type="protein sequence ID" value="KXA04847.1"/>
    <property type="molecule type" value="Genomic_DNA"/>
</dbReference>
<comment type="caution">
    <text evidence="3">The sequence shown here is derived from an EMBL/GenBank/DDBJ whole genome shotgun (WGS) entry which is preliminary data.</text>
</comment>
<organism evidence="3 4">
    <name type="scientific">Clostridium perfringens</name>
    <dbReference type="NCBI Taxonomy" id="1502"/>
    <lineage>
        <taxon>Bacteria</taxon>
        <taxon>Bacillati</taxon>
        <taxon>Bacillota</taxon>
        <taxon>Clostridia</taxon>
        <taxon>Eubacteriales</taxon>
        <taxon>Clostridiaceae</taxon>
        <taxon>Clostridium</taxon>
    </lineage>
</organism>